<dbReference type="Gene3D" id="3.40.190.150">
    <property type="entry name" value="Bordetella uptake gene, domain 1"/>
    <property type="match status" value="1"/>
</dbReference>
<evidence type="ECO:0000256" key="1">
    <source>
        <dbReference type="ARBA" id="ARBA00006987"/>
    </source>
</evidence>
<sequence>MKFPVSLALAAAMALPAGTALAEYPEGPVQFVVPWPPGDLEDVLTRMIAEDFQEAYGQPAAVVNRPGGGGGPFPGAIEVANAPADGSMVGSFVIGVPVVGPTLGIEELSPDPFVPVGIFLTYPFVLATSGSSEFQTMEELAAYAQDNEVLLGHFGAALTPTAVSFALAETMGFSWGADAAYDALDCNTLASGDVDVINTTIQLIMPCLDDVTILASVTGERLELAPDAPTVGELAPDLSISLWNGLFVHKDTPQEAIDAIAAVAQETIASERAQTFAAETGAQIYWQDTAAATAQIESDIATMARIDELTAE</sequence>
<dbReference type="PANTHER" id="PTHR42928">
    <property type="entry name" value="TRICARBOXYLATE-BINDING PROTEIN"/>
    <property type="match status" value="1"/>
</dbReference>
<dbReference type="InterPro" id="IPR042100">
    <property type="entry name" value="Bug_dom1"/>
</dbReference>
<dbReference type="RefSeq" id="WP_109533903.1">
    <property type="nucleotide sequence ID" value="NZ_QEYD01000008.1"/>
</dbReference>
<organism evidence="3 4">
    <name type="scientific">Pararhodobacter marinus</name>
    <dbReference type="NCBI Taxonomy" id="2184063"/>
    <lineage>
        <taxon>Bacteria</taxon>
        <taxon>Pseudomonadati</taxon>
        <taxon>Pseudomonadota</taxon>
        <taxon>Alphaproteobacteria</taxon>
        <taxon>Rhodobacterales</taxon>
        <taxon>Paracoccaceae</taxon>
        <taxon>Pararhodobacter</taxon>
    </lineage>
</organism>
<dbReference type="InterPro" id="IPR005064">
    <property type="entry name" value="BUG"/>
</dbReference>
<dbReference type="AlphaFoldDB" id="A0A2U2C7N6"/>
<dbReference type="Pfam" id="PF03401">
    <property type="entry name" value="TctC"/>
    <property type="match status" value="1"/>
</dbReference>
<dbReference type="GeneID" id="94365940"/>
<feature type="signal peptide" evidence="2">
    <location>
        <begin position="1"/>
        <end position="22"/>
    </location>
</feature>
<feature type="chain" id="PRO_5015415095" evidence="2">
    <location>
        <begin position="23"/>
        <end position="312"/>
    </location>
</feature>
<accession>A0A2U2C7N6</accession>
<evidence type="ECO:0000256" key="2">
    <source>
        <dbReference type="SAM" id="SignalP"/>
    </source>
</evidence>
<dbReference type="OrthoDB" id="7250553at2"/>
<protein>
    <submittedName>
        <fullName evidence="3">Transporter</fullName>
    </submittedName>
</protein>
<evidence type="ECO:0000313" key="4">
    <source>
        <dbReference type="Proteomes" id="UP000244940"/>
    </source>
</evidence>
<evidence type="ECO:0000313" key="3">
    <source>
        <dbReference type="EMBL" id="PWE27906.1"/>
    </source>
</evidence>
<dbReference type="EMBL" id="QEYD01000008">
    <property type="protein sequence ID" value="PWE27906.1"/>
    <property type="molecule type" value="Genomic_DNA"/>
</dbReference>
<keyword evidence="4" id="KW-1185">Reference proteome</keyword>
<gene>
    <name evidence="3" type="ORF">C4N9_13675</name>
</gene>
<comment type="similarity">
    <text evidence="1">Belongs to the UPF0065 (bug) family.</text>
</comment>
<dbReference type="Gene3D" id="3.40.190.10">
    <property type="entry name" value="Periplasmic binding protein-like II"/>
    <property type="match status" value="1"/>
</dbReference>
<keyword evidence="2" id="KW-0732">Signal</keyword>
<name>A0A2U2C7N6_9RHOB</name>
<reference evidence="3 4" key="1">
    <citation type="submission" date="2018-05" db="EMBL/GenBank/DDBJ databases">
        <title>Pararhodobacter marina sp. nov., isolated from deep-sea water of the Indian Ocean.</title>
        <authorList>
            <person name="Lai Q.Sr."/>
            <person name="Liu X."/>
            <person name="Shao Z."/>
        </authorList>
    </citation>
    <scope>NUCLEOTIDE SEQUENCE [LARGE SCALE GENOMIC DNA]</scope>
    <source>
        <strain evidence="3 4">CIC4N-9</strain>
    </source>
</reference>
<dbReference type="PANTHER" id="PTHR42928:SF5">
    <property type="entry name" value="BLR1237 PROTEIN"/>
    <property type="match status" value="1"/>
</dbReference>
<proteinExistence type="inferred from homology"/>
<dbReference type="Proteomes" id="UP000244940">
    <property type="component" value="Unassembled WGS sequence"/>
</dbReference>
<comment type="caution">
    <text evidence="3">The sequence shown here is derived from an EMBL/GenBank/DDBJ whole genome shotgun (WGS) entry which is preliminary data.</text>
</comment>